<feature type="signal peptide" evidence="3">
    <location>
        <begin position="1"/>
        <end position="18"/>
    </location>
</feature>
<feature type="chain" id="PRO_5037642302" evidence="3">
    <location>
        <begin position="19"/>
        <end position="831"/>
    </location>
</feature>
<feature type="transmembrane region" description="Helical" evidence="2">
    <location>
        <begin position="298"/>
        <end position="319"/>
    </location>
</feature>
<feature type="transmembrane region" description="Helical" evidence="2">
    <location>
        <begin position="231"/>
        <end position="254"/>
    </location>
</feature>
<sequence length="831" mass="90787">MICILLVLLLSTVGNCQTGDYTTVDAASTTAGVDGYTGKDKLGCNASMSVSDKSVEEFRGLVDDGAIFVYLKLVFVDAEFDDPLSAYLEDIGNVINPLRWVWAKGGRGKLLLSSPFDFNQLSLTTLGTGVYSIGVKIHGCVDADNDDEQNMRMIALLLRDLIKDEGNKTEEDNDNEMLLCLEKQLGKGDFPLPGVLYFPGSSYSMMQASSAFDCWPYDSDTVERVAPTQYWLGWILAGGVILALYSPMALSFFVQKNKPECDSKGIERLSLVSDLPLGLKYVLCFWRNDNFCFASTRWTLFVTIFVLLQYIPVLVSFVTDMEDFMNRSSAFYRVGPINVIVSIVSHVLINLVFIIAAIVLMERFLRPSGQLFMKPLLQERERSSSVDSNNPSDGDGAAAANSGGSDGHDTTSGGRQGSTDSAQGANVEVEESNIAYRHIVMVEAPPHLWPPSTSLDSYQAFFYYMGWRAKMGLDTKAWRFVLVDWLWERVGAPDPGHTVRTFLCVVIFALLYLLYLPFALIFFAFNSLPLLYCMTRCLQTVLSNDVKPTELMFAFLISLASIAWFFKFVATFVYVAELLGYSFMGFVVNAEAVGSIVLVIVIFIGYVVTAITGFYDGYCVLFSNVMKIAEEAQREKKEAQPATAAATARQDGSTGAVRRAPSSQSPSSGSGGTEMPMTVIDDHGRDPAAPLGSADIVQASPGGGTSRPLDTPLIAVNARGIPSLELRLFWLIVDKHRPIRLQVGSTIFQLLVIGVGIGFGMSILAIANSLSQLSTTVSLFSSVIIAGVVPTVLLAVRSPASQDCYNQAKERQIKADIVHYAQKGELKDAAA</sequence>
<proteinExistence type="predicted"/>
<dbReference type="Proteomes" id="UP000887568">
    <property type="component" value="Unplaced"/>
</dbReference>
<feature type="transmembrane region" description="Helical" evidence="2">
    <location>
        <begin position="583"/>
        <end position="604"/>
    </location>
</feature>
<protein>
    <submittedName>
        <fullName evidence="4">Uncharacterized protein</fullName>
    </submittedName>
</protein>
<feature type="transmembrane region" description="Helical" evidence="2">
    <location>
        <begin position="773"/>
        <end position="796"/>
    </location>
</feature>
<evidence type="ECO:0000313" key="5">
    <source>
        <dbReference type="Proteomes" id="UP000887568"/>
    </source>
</evidence>
<dbReference type="EnsemblMetazoa" id="XM_038214577.1">
    <property type="protein sequence ID" value="XP_038070505.1"/>
    <property type="gene ID" value="LOC119739594"/>
</dbReference>
<evidence type="ECO:0000313" key="4">
    <source>
        <dbReference type="EnsemblMetazoa" id="XP_038070505.1"/>
    </source>
</evidence>
<dbReference type="OMA" id="NAVFIYF"/>
<dbReference type="GeneID" id="119739594"/>
<keyword evidence="5" id="KW-1185">Reference proteome</keyword>
<organism evidence="4 5">
    <name type="scientific">Patiria miniata</name>
    <name type="common">Bat star</name>
    <name type="synonym">Asterina miniata</name>
    <dbReference type="NCBI Taxonomy" id="46514"/>
    <lineage>
        <taxon>Eukaryota</taxon>
        <taxon>Metazoa</taxon>
        <taxon>Echinodermata</taxon>
        <taxon>Eleutherozoa</taxon>
        <taxon>Asterozoa</taxon>
        <taxon>Asteroidea</taxon>
        <taxon>Valvatacea</taxon>
        <taxon>Valvatida</taxon>
        <taxon>Asterinidae</taxon>
        <taxon>Patiria</taxon>
    </lineage>
</organism>
<keyword evidence="3" id="KW-0732">Signal</keyword>
<dbReference type="AlphaFoldDB" id="A0A914B2E1"/>
<keyword evidence="2" id="KW-0812">Transmembrane</keyword>
<evidence type="ECO:0000256" key="2">
    <source>
        <dbReference type="SAM" id="Phobius"/>
    </source>
</evidence>
<accession>A0A914B2E1</accession>
<keyword evidence="2" id="KW-0472">Membrane</keyword>
<feature type="transmembrane region" description="Helical" evidence="2">
    <location>
        <begin position="551"/>
        <end position="576"/>
    </location>
</feature>
<dbReference type="RefSeq" id="XP_038070505.1">
    <property type="nucleotide sequence ID" value="XM_038214577.1"/>
</dbReference>
<reference evidence="4" key="1">
    <citation type="submission" date="2022-11" db="UniProtKB">
        <authorList>
            <consortium name="EnsemblMetazoa"/>
        </authorList>
    </citation>
    <scope>IDENTIFICATION</scope>
</reference>
<keyword evidence="2" id="KW-1133">Transmembrane helix</keyword>
<feature type="region of interest" description="Disordered" evidence="1">
    <location>
        <begin position="637"/>
        <end position="684"/>
    </location>
</feature>
<feature type="compositionally biased region" description="Low complexity" evidence="1">
    <location>
        <begin position="389"/>
        <end position="403"/>
    </location>
</feature>
<feature type="region of interest" description="Disordered" evidence="1">
    <location>
        <begin position="382"/>
        <end position="425"/>
    </location>
</feature>
<feature type="transmembrane region" description="Helical" evidence="2">
    <location>
        <begin position="502"/>
        <end position="525"/>
    </location>
</feature>
<evidence type="ECO:0000256" key="1">
    <source>
        <dbReference type="SAM" id="MobiDB-lite"/>
    </source>
</evidence>
<feature type="transmembrane region" description="Helical" evidence="2">
    <location>
        <begin position="610"/>
        <end position="629"/>
    </location>
</feature>
<evidence type="ECO:0000256" key="3">
    <source>
        <dbReference type="SAM" id="SignalP"/>
    </source>
</evidence>
<name>A0A914B2E1_PATMI</name>
<feature type="transmembrane region" description="Helical" evidence="2">
    <location>
        <begin position="339"/>
        <end position="361"/>
    </location>
</feature>
<dbReference type="OrthoDB" id="10056199at2759"/>
<feature type="transmembrane region" description="Helical" evidence="2">
    <location>
        <begin position="747"/>
        <end position="767"/>
    </location>
</feature>